<protein>
    <submittedName>
        <fullName evidence="1">Uncharacterized protein</fullName>
    </submittedName>
</protein>
<organism evidence="1 2">
    <name type="scientific">Piloderma croceum (strain F 1598)</name>
    <dbReference type="NCBI Taxonomy" id="765440"/>
    <lineage>
        <taxon>Eukaryota</taxon>
        <taxon>Fungi</taxon>
        <taxon>Dikarya</taxon>
        <taxon>Basidiomycota</taxon>
        <taxon>Agaricomycotina</taxon>
        <taxon>Agaricomycetes</taxon>
        <taxon>Agaricomycetidae</taxon>
        <taxon>Atheliales</taxon>
        <taxon>Atheliaceae</taxon>
        <taxon>Piloderma</taxon>
    </lineage>
</organism>
<name>A0A0C3F7W4_PILCF</name>
<dbReference type="OrthoDB" id="3268967at2759"/>
<evidence type="ECO:0000313" key="2">
    <source>
        <dbReference type="Proteomes" id="UP000054166"/>
    </source>
</evidence>
<dbReference type="AlphaFoldDB" id="A0A0C3F7W4"/>
<dbReference type="HOGENOM" id="CLU_142395_0_0_1"/>
<keyword evidence="2" id="KW-1185">Reference proteome</keyword>
<dbReference type="InParanoid" id="A0A0C3F7W4"/>
<sequence>MNSVNASTGFSGFQLHLRRSPWVIPPIIPNKLPVELYDAGQTATMLIDRLNDDVAQAHDNLLLVKITQIHHTSQTHGPDPQFNINDLMMLATMNR</sequence>
<reference evidence="2" key="2">
    <citation type="submission" date="2015-01" db="EMBL/GenBank/DDBJ databases">
        <title>Evolutionary Origins and Diversification of the Mycorrhizal Mutualists.</title>
        <authorList>
            <consortium name="DOE Joint Genome Institute"/>
            <consortium name="Mycorrhizal Genomics Consortium"/>
            <person name="Kohler A."/>
            <person name="Kuo A."/>
            <person name="Nagy L.G."/>
            <person name="Floudas D."/>
            <person name="Copeland A."/>
            <person name="Barry K.W."/>
            <person name="Cichocki N."/>
            <person name="Veneault-Fourrey C."/>
            <person name="LaButti K."/>
            <person name="Lindquist E.A."/>
            <person name="Lipzen A."/>
            <person name="Lundell T."/>
            <person name="Morin E."/>
            <person name="Murat C."/>
            <person name="Riley R."/>
            <person name="Ohm R."/>
            <person name="Sun H."/>
            <person name="Tunlid A."/>
            <person name="Henrissat B."/>
            <person name="Grigoriev I.V."/>
            <person name="Hibbett D.S."/>
            <person name="Martin F."/>
        </authorList>
    </citation>
    <scope>NUCLEOTIDE SEQUENCE [LARGE SCALE GENOMIC DNA]</scope>
    <source>
        <strain evidence="2">F 1598</strain>
    </source>
</reference>
<dbReference type="Proteomes" id="UP000054166">
    <property type="component" value="Unassembled WGS sequence"/>
</dbReference>
<dbReference type="EMBL" id="KN833039">
    <property type="protein sequence ID" value="KIM76024.1"/>
    <property type="molecule type" value="Genomic_DNA"/>
</dbReference>
<evidence type="ECO:0000313" key="1">
    <source>
        <dbReference type="EMBL" id="KIM76024.1"/>
    </source>
</evidence>
<proteinExistence type="predicted"/>
<dbReference type="STRING" id="765440.A0A0C3F7W4"/>
<reference evidence="1 2" key="1">
    <citation type="submission" date="2014-04" db="EMBL/GenBank/DDBJ databases">
        <authorList>
            <consortium name="DOE Joint Genome Institute"/>
            <person name="Kuo A."/>
            <person name="Tarkka M."/>
            <person name="Buscot F."/>
            <person name="Kohler A."/>
            <person name="Nagy L.G."/>
            <person name="Floudas D."/>
            <person name="Copeland A."/>
            <person name="Barry K.W."/>
            <person name="Cichocki N."/>
            <person name="Veneault-Fourrey C."/>
            <person name="LaButti K."/>
            <person name="Lindquist E.A."/>
            <person name="Lipzen A."/>
            <person name="Lundell T."/>
            <person name="Morin E."/>
            <person name="Murat C."/>
            <person name="Sun H."/>
            <person name="Tunlid A."/>
            <person name="Henrissat B."/>
            <person name="Grigoriev I.V."/>
            <person name="Hibbett D.S."/>
            <person name="Martin F."/>
            <person name="Nordberg H.P."/>
            <person name="Cantor M.N."/>
            <person name="Hua S.X."/>
        </authorList>
    </citation>
    <scope>NUCLEOTIDE SEQUENCE [LARGE SCALE GENOMIC DNA]</scope>
    <source>
        <strain evidence="1 2">F 1598</strain>
    </source>
</reference>
<gene>
    <name evidence="1" type="ORF">PILCRDRAFT_78168</name>
</gene>
<accession>A0A0C3F7W4</accession>